<dbReference type="KEGG" id="tdn:Suden_0658"/>
<keyword evidence="1" id="KW-0812">Transmembrane</keyword>
<dbReference type="OrthoDB" id="5372079at2"/>
<evidence type="ECO:0000256" key="1">
    <source>
        <dbReference type="SAM" id="Phobius"/>
    </source>
</evidence>
<reference evidence="2 3" key="1">
    <citation type="journal article" date="2008" name="Appl. Environ. Microbiol.">
        <title>Genome of the epsilonproteobacterial chemolithoautotroph Sulfurimonas denitrificans.</title>
        <authorList>
            <person name="Sievert S.M."/>
            <person name="Scott K.M."/>
            <person name="Klotz M.G."/>
            <person name="Chain P.S.G."/>
            <person name="Hauser L.J."/>
            <person name="Hemp J."/>
            <person name="Huegler M."/>
            <person name="Land M."/>
            <person name="Lapidus A."/>
            <person name="Larimer F.W."/>
            <person name="Lucas S."/>
            <person name="Malfatti S.A."/>
            <person name="Meyer F."/>
            <person name="Paulsen I.T."/>
            <person name="Ren Q."/>
            <person name="Simon J."/>
            <person name="Bailey K."/>
            <person name="Diaz E."/>
            <person name="Fitzpatrick K.A."/>
            <person name="Glover B."/>
            <person name="Gwatney N."/>
            <person name="Korajkic A."/>
            <person name="Long A."/>
            <person name="Mobberley J.M."/>
            <person name="Pantry S.N."/>
            <person name="Pazder G."/>
            <person name="Peterson S."/>
            <person name="Quintanilla J.D."/>
            <person name="Sprinkle R."/>
            <person name="Stephens J."/>
            <person name="Thomas P."/>
            <person name="Vaughn R."/>
            <person name="Weber M.J."/>
            <person name="Wooten L.L."/>
        </authorList>
    </citation>
    <scope>NUCLEOTIDE SEQUENCE [LARGE SCALE GENOMIC DNA]</scope>
    <source>
        <strain evidence="3">ATCC 33889 / DSM 1251</strain>
    </source>
</reference>
<dbReference type="EMBL" id="CP000153">
    <property type="protein sequence ID" value="ABB43937.1"/>
    <property type="molecule type" value="Genomic_DNA"/>
</dbReference>
<dbReference type="STRING" id="326298.Suden_0658"/>
<dbReference type="AlphaFoldDB" id="Q30SU4"/>
<gene>
    <name evidence="2" type="ordered locus">Suden_0658</name>
</gene>
<dbReference type="HOGENOM" id="CLU_039937_0_0_7"/>
<dbReference type="PANTHER" id="PTHR40940">
    <property type="entry name" value="PROTEIN BATD-RELATED"/>
    <property type="match status" value="1"/>
</dbReference>
<keyword evidence="1" id="KW-1133">Transmembrane helix</keyword>
<accession>Q30SU4</accession>
<dbReference type="eggNOG" id="COG0457">
    <property type="taxonomic scope" value="Bacteria"/>
</dbReference>
<dbReference type="Proteomes" id="UP000002714">
    <property type="component" value="Chromosome"/>
</dbReference>
<evidence type="ECO:0008006" key="4">
    <source>
        <dbReference type="Google" id="ProtNLM"/>
    </source>
</evidence>
<dbReference type="PANTHER" id="PTHR40940:SF2">
    <property type="entry name" value="BATD"/>
    <property type="match status" value="1"/>
</dbReference>
<evidence type="ECO:0000313" key="3">
    <source>
        <dbReference type="Proteomes" id="UP000002714"/>
    </source>
</evidence>
<feature type="transmembrane region" description="Helical" evidence="1">
    <location>
        <begin position="400"/>
        <end position="419"/>
    </location>
</feature>
<sequence length="486" mass="55111">MKSLGRSYFKEENLKTITKIILLFLITIHPLFGSLSSRVDTKSVELGEVVTFSLDISGDKIQKRDITSICNSDVISTSSQTNMQIINGVVSKNYTLNYKFMPQKSCQIEPLQIEIDGKVEFSQAIDIEVKAPRQSKDANFMLSLSTNKEELYVGETFELTLTFKQKNGANALDSKFTPPEFNGFWVRSESQAQKTQDENYITTTMIYTLLPQRVGDLKISRAKMEIALRDNKIDAWGGFMPTIRWKSYFSNELSVSVKPLPMGVTLVGDFTINLLLEKDEINANEALNALIEISGDGNFEDIKSFKPYIDSVGVFEEKAEIGESKLSQKITFVAQNDFTIPPFEIKYFDINTKEIKSISTKEVHVRVKNAKPQKELIVKTDDEQIIKNSDVSINDGYDKISIFIALIAGALLGAMLMLLKPLISFKRAKKSSIKEPRVVLAKLLQHKDDEEARRIIDKLEQNIYKNKSIEIDKKALRELLKRLKID</sequence>
<proteinExistence type="predicted"/>
<dbReference type="InterPro" id="IPR025738">
    <property type="entry name" value="BatD"/>
</dbReference>
<evidence type="ECO:0000313" key="2">
    <source>
        <dbReference type="EMBL" id="ABB43937.1"/>
    </source>
</evidence>
<keyword evidence="3" id="KW-1185">Reference proteome</keyword>
<dbReference type="Pfam" id="PF13584">
    <property type="entry name" value="BatD"/>
    <property type="match status" value="2"/>
</dbReference>
<name>Q30SU4_SULDN</name>
<keyword evidence="1" id="KW-0472">Membrane</keyword>
<organism evidence="2 3">
    <name type="scientific">Sulfurimonas denitrificans (strain ATCC 33889 / DSM 1251)</name>
    <name type="common">Thiomicrospira denitrificans (strain ATCC 33889 / DSM 1251)</name>
    <dbReference type="NCBI Taxonomy" id="326298"/>
    <lineage>
        <taxon>Bacteria</taxon>
        <taxon>Pseudomonadati</taxon>
        <taxon>Campylobacterota</taxon>
        <taxon>Epsilonproteobacteria</taxon>
        <taxon>Campylobacterales</taxon>
        <taxon>Sulfurimonadaceae</taxon>
        <taxon>Sulfurimonas</taxon>
    </lineage>
</organism>
<protein>
    <recommendedName>
        <fullName evidence="4">BatD</fullName>
    </recommendedName>
</protein>